<feature type="transmembrane region" description="Helical" evidence="6">
    <location>
        <begin position="20"/>
        <end position="46"/>
    </location>
</feature>
<dbReference type="InterPro" id="IPR032816">
    <property type="entry name" value="VTT_dom"/>
</dbReference>
<dbReference type="GO" id="GO:0005886">
    <property type="term" value="C:plasma membrane"/>
    <property type="evidence" value="ECO:0007669"/>
    <property type="project" value="UniProtKB-SubCell"/>
</dbReference>
<evidence type="ECO:0000313" key="8">
    <source>
        <dbReference type="EMBL" id="SUI99859.1"/>
    </source>
</evidence>
<feature type="transmembrane region" description="Helical" evidence="6">
    <location>
        <begin position="53"/>
        <end position="75"/>
    </location>
</feature>
<keyword evidence="5 6" id="KW-0472">Membrane</keyword>
<keyword evidence="2 6" id="KW-1003">Cell membrane</keyword>
<dbReference type="AlphaFoldDB" id="A0A380BEU5"/>
<evidence type="ECO:0000256" key="2">
    <source>
        <dbReference type="ARBA" id="ARBA00022475"/>
    </source>
</evidence>
<dbReference type="EMBL" id="UGYZ01000002">
    <property type="protein sequence ID" value="SUI99859.1"/>
    <property type="molecule type" value="Genomic_DNA"/>
</dbReference>
<evidence type="ECO:0000256" key="1">
    <source>
        <dbReference type="ARBA" id="ARBA00004651"/>
    </source>
</evidence>
<dbReference type="InterPro" id="IPR015414">
    <property type="entry name" value="TMEM64"/>
</dbReference>
<keyword evidence="4 6" id="KW-1133">Transmembrane helix</keyword>
<evidence type="ECO:0000256" key="6">
    <source>
        <dbReference type="RuleBase" id="RU366058"/>
    </source>
</evidence>
<dbReference type="RefSeq" id="WP_115360249.1">
    <property type="nucleotide sequence ID" value="NZ_CP038012.1"/>
</dbReference>
<organism evidence="8 9">
    <name type="scientific">Sporosarcina pasteurii</name>
    <name type="common">Bacillus pasteurii</name>
    <dbReference type="NCBI Taxonomy" id="1474"/>
    <lineage>
        <taxon>Bacteria</taxon>
        <taxon>Bacillati</taxon>
        <taxon>Bacillota</taxon>
        <taxon>Bacilli</taxon>
        <taxon>Bacillales</taxon>
        <taxon>Caryophanaceae</taxon>
        <taxon>Sporosarcina</taxon>
    </lineage>
</organism>
<comment type="subcellular location">
    <subcellularLocation>
        <location evidence="1 6">Cell membrane</location>
        <topology evidence="1 6">Multi-pass membrane protein</topology>
    </subcellularLocation>
</comment>
<evidence type="ECO:0000313" key="9">
    <source>
        <dbReference type="Proteomes" id="UP000254519"/>
    </source>
</evidence>
<accession>A0A380BEU5</accession>
<reference evidence="8 9" key="1">
    <citation type="submission" date="2018-06" db="EMBL/GenBank/DDBJ databases">
        <authorList>
            <consortium name="Pathogen Informatics"/>
            <person name="Doyle S."/>
        </authorList>
    </citation>
    <scope>NUCLEOTIDE SEQUENCE [LARGE SCALE GENOMIC DNA]</scope>
    <source>
        <strain evidence="9">ATCC 11859 / DSM 33 / NCIB 8841 / NCTC 4822</strain>
    </source>
</reference>
<feature type="domain" description="VTT" evidence="7">
    <location>
        <begin position="39"/>
        <end position="156"/>
    </location>
</feature>
<evidence type="ECO:0000256" key="5">
    <source>
        <dbReference type="ARBA" id="ARBA00023136"/>
    </source>
</evidence>
<evidence type="ECO:0000256" key="3">
    <source>
        <dbReference type="ARBA" id="ARBA00022692"/>
    </source>
</evidence>
<keyword evidence="3 6" id="KW-0812">Transmembrane</keyword>
<comment type="similarity">
    <text evidence="6">Belongs to the TVP38/TMEM64 family.</text>
</comment>
<dbReference type="OrthoDB" id="1651121at2"/>
<dbReference type="PANTHER" id="PTHR12677">
    <property type="entry name" value="GOLGI APPARATUS MEMBRANE PROTEIN TVP38-RELATED"/>
    <property type="match status" value="1"/>
</dbReference>
<name>A0A380BEU5_SPOPA</name>
<gene>
    <name evidence="8" type="primary">ydjZ</name>
    <name evidence="8" type="ORF">NCTC4822_00803</name>
</gene>
<proteinExistence type="inferred from homology"/>
<feature type="transmembrane region" description="Helical" evidence="6">
    <location>
        <begin position="166"/>
        <end position="182"/>
    </location>
</feature>
<sequence length="210" mass="24286">MNEWLDVDKVIELSEHYRALGPFIGLFFPFIESFLPFLPLFVFVFANASAYGLWYGFLLSWVGTSVGSYAVFLLIRKYGKARVFRFLTKRARVQKLIEWVERNGFGPLFLFICFPFTPSALVNLVAGLSDIKKKHYFLTLLAGKFVMIFTVSFIGSDLKALLTQPIRTAIVIIIIFLLWLIGKRLEHRLAKKVEAEFRDIADQKKENHHE</sequence>
<feature type="transmembrane region" description="Helical" evidence="6">
    <location>
        <begin position="108"/>
        <end position="128"/>
    </location>
</feature>
<dbReference type="Proteomes" id="UP000254519">
    <property type="component" value="Unassembled WGS sequence"/>
</dbReference>
<keyword evidence="9" id="KW-1185">Reference proteome</keyword>
<evidence type="ECO:0000259" key="7">
    <source>
        <dbReference type="Pfam" id="PF09335"/>
    </source>
</evidence>
<evidence type="ECO:0000256" key="4">
    <source>
        <dbReference type="ARBA" id="ARBA00022989"/>
    </source>
</evidence>
<dbReference type="PANTHER" id="PTHR12677:SF55">
    <property type="entry name" value="UNDECAPRENYL PHOSPHATE TRANSPORTER SAOUHSC_00901-RELATED"/>
    <property type="match status" value="1"/>
</dbReference>
<feature type="transmembrane region" description="Helical" evidence="6">
    <location>
        <begin position="135"/>
        <end position="154"/>
    </location>
</feature>
<dbReference type="Pfam" id="PF09335">
    <property type="entry name" value="VTT_dom"/>
    <property type="match status" value="1"/>
</dbReference>
<protein>
    <recommendedName>
        <fullName evidence="6">TVP38/TMEM64 family membrane protein</fullName>
    </recommendedName>
</protein>